<dbReference type="InterPro" id="IPR002110">
    <property type="entry name" value="Ankyrin_rpt"/>
</dbReference>
<evidence type="ECO:0000256" key="3">
    <source>
        <dbReference type="PROSITE-ProRule" id="PRU00023"/>
    </source>
</evidence>
<evidence type="ECO:0000313" key="5">
    <source>
        <dbReference type="EMBL" id="OQR84204.1"/>
    </source>
</evidence>
<dbReference type="InterPro" id="IPR049192">
    <property type="entry name" value="DUF4246_C"/>
</dbReference>
<dbReference type="PANTHER" id="PTHR24198">
    <property type="entry name" value="ANKYRIN REPEAT AND PROTEIN KINASE DOMAIN-CONTAINING PROTEIN"/>
    <property type="match status" value="1"/>
</dbReference>
<keyword evidence="6" id="KW-1185">Reference proteome</keyword>
<feature type="repeat" description="ANK" evidence="3">
    <location>
        <begin position="66"/>
        <end position="98"/>
    </location>
</feature>
<evidence type="ECO:0000256" key="2">
    <source>
        <dbReference type="ARBA" id="ARBA00023043"/>
    </source>
</evidence>
<dbReference type="OrthoDB" id="59491at2759"/>
<dbReference type="SUPFAM" id="SSF48403">
    <property type="entry name" value="Ankyrin repeat"/>
    <property type="match status" value="1"/>
</dbReference>
<dbReference type="STRING" id="1202772.A0A1V9YEL6"/>
<dbReference type="PRINTS" id="PR01415">
    <property type="entry name" value="ANKYRIN"/>
</dbReference>
<dbReference type="EMBL" id="JNBR01001922">
    <property type="protein sequence ID" value="OQR84204.1"/>
    <property type="molecule type" value="Genomic_DNA"/>
</dbReference>
<protein>
    <submittedName>
        <fullName evidence="5">Ankyrin</fullName>
    </submittedName>
</protein>
<dbReference type="Pfam" id="PF12796">
    <property type="entry name" value="Ank_2"/>
    <property type="match status" value="2"/>
</dbReference>
<dbReference type="Pfam" id="PF14033">
    <property type="entry name" value="DUF4246"/>
    <property type="match status" value="1"/>
</dbReference>
<dbReference type="PANTHER" id="PTHR24198:SF165">
    <property type="entry name" value="ANKYRIN REPEAT-CONTAINING PROTEIN-RELATED"/>
    <property type="match status" value="1"/>
</dbReference>
<feature type="domain" description="DUF4246" evidence="4">
    <location>
        <begin position="426"/>
        <end position="731"/>
    </location>
</feature>
<dbReference type="InterPro" id="IPR036770">
    <property type="entry name" value="Ankyrin_rpt-contain_sf"/>
</dbReference>
<name>A0A1V9YEL6_ACHHY</name>
<dbReference type="PROSITE" id="PS50088">
    <property type="entry name" value="ANK_REPEAT"/>
    <property type="match status" value="3"/>
</dbReference>
<dbReference type="AlphaFoldDB" id="A0A1V9YEL6"/>
<gene>
    <name evidence="5" type="ORF">ACHHYP_13734</name>
</gene>
<proteinExistence type="predicted"/>
<evidence type="ECO:0000256" key="1">
    <source>
        <dbReference type="ARBA" id="ARBA00022737"/>
    </source>
</evidence>
<feature type="repeat" description="ANK" evidence="3">
    <location>
        <begin position="236"/>
        <end position="268"/>
    </location>
</feature>
<dbReference type="PROSITE" id="PS50297">
    <property type="entry name" value="ANK_REP_REGION"/>
    <property type="match status" value="2"/>
</dbReference>
<accession>A0A1V9YEL6</accession>
<dbReference type="Proteomes" id="UP000243579">
    <property type="component" value="Unassembled WGS sequence"/>
</dbReference>
<evidence type="ECO:0000259" key="4">
    <source>
        <dbReference type="Pfam" id="PF14033"/>
    </source>
</evidence>
<keyword evidence="2 3" id="KW-0040">ANK repeat</keyword>
<evidence type="ECO:0000313" key="6">
    <source>
        <dbReference type="Proteomes" id="UP000243579"/>
    </source>
</evidence>
<sequence>MNVDAVPVAIAGGDESIFLGLDTWLVDARDGHMNTALHIAAASGRAVVLHALLTLPWPSVDIPNEYGCTPLHVAATEGNGEIVEMLLEFGAAINAASNASSGQTALFMAIDRCSIDAARRLLSRGADPNAATTSGKAPLFAAVSRWYKVNGLSTSALKLLLEYGADVLHQDDVGATVLTQAIDLKNSAAVAVLAPLVDVNALDGTNETYLRRGLQCPKIVAALLECGADANHIDADGFSILHDAVVVGNVDVVALLVPHVNDVRTYRYEGMSLLDLAVLHNHCAVARFLGRSFFETTILPTKAFFWQPCANGSRDTRDSQLRNLGLASPAAVNCAYNATELDYMRGLCSVLNEPRWWDSPLDAWTPRSPWPSLLASELCQLRDICVLPSGFVPNTALGASHVDGVAVADLNRLLARLETTAGLDNPSQVRRIVDPSMHCVVYGHTRYSTQPHEHRFGPAPQVASLDVAPELLLPQVSTTHQWLPTPVAYDAKRRTAAFLSYVGGIPLEHDALYRRLEAFVAMAAPMVEHAFSVAEPPVYHWARIVPAPNTGAPVLPTHVNDSFYNEFHAKERLQLPPEFQVIVEVQSYLVSPDRPTHPGQPLWIVGTGLANDGVFATAVLTIDASNVSLGRVDLRQAFTHVDDRTDVRQPCGEVFNNRVKIPTVQETGHLNLHSGRLAVIPSLLQHRLRPFHAVDASQPGHLTLLHIHFVHDLFEVLSTKYVFPQQQQAFAETIAPTRLAALPETLLRHVLDFVGWAFVDTAVTMATAAKSKRERDDSLAHFISDEEPPTKRAAT</sequence>
<organism evidence="5 6">
    <name type="scientific">Achlya hypogyna</name>
    <name type="common">Oomycete</name>
    <name type="synonym">Protoachlya hypogyna</name>
    <dbReference type="NCBI Taxonomy" id="1202772"/>
    <lineage>
        <taxon>Eukaryota</taxon>
        <taxon>Sar</taxon>
        <taxon>Stramenopiles</taxon>
        <taxon>Oomycota</taxon>
        <taxon>Saprolegniomycetes</taxon>
        <taxon>Saprolegniales</taxon>
        <taxon>Achlyaceae</taxon>
        <taxon>Achlya</taxon>
    </lineage>
</organism>
<keyword evidence="1" id="KW-0677">Repeat</keyword>
<reference evidence="5 6" key="1">
    <citation type="journal article" date="2014" name="Genome Biol. Evol.">
        <title>The secreted proteins of Achlya hypogyna and Thraustotheca clavata identify the ancestral oomycete secretome and reveal gene acquisitions by horizontal gene transfer.</title>
        <authorList>
            <person name="Misner I."/>
            <person name="Blouin N."/>
            <person name="Leonard G."/>
            <person name="Richards T.A."/>
            <person name="Lane C.E."/>
        </authorList>
    </citation>
    <scope>NUCLEOTIDE SEQUENCE [LARGE SCALE GENOMIC DNA]</scope>
    <source>
        <strain evidence="5 6">ATCC 48635</strain>
    </source>
</reference>
<feature type="repeat" description="ANK" evidence="3">
    <location>
        <begin position="101"/>
        <end position="133"/>
    </location>
</feature>
<dbReference type="Gene3D" id="1.25.40.20">
    <property type="entry name" value="Ankyrin repeat-containing domain"/>
    <property type="match status" value="1"/>
</dbReference>
<comment type="caution">
    <text evidence="5">The sequence shown here is derived from an EMBL/GenBank/DDBJ whole genome shotgun (WGS) entry which is preliminary data.</text>
</comment>
<dbReference type="SMART" id="SM00248">
    <property type="entry name" value="ANK"/>
    <property type="match status" value="6"/>
</dbReference>